<gene>
    <name evidence="5" type="primary">Contig11631.g12455</name>
    <name evidence="5" type="ORF">STYLEM_20270</name>
</gene>
<dbReference type="InterPro" id="IPR000795">
    <property type="entry name" value="T_Tr_GTP-bd_dom"/>
</dbReference>
<evidence type="ECO:0000313" key="6">
    <source>
        <dbReference type="Proteomes" id="UP000039865"/>
    </source>
</evidence>
<dbReference type="SUPFAM" id="SSF50447">
    <property type="entry name" value="Translation proteins"/>
    <property type="match status" value="1"/>
</dbReference>
<dbReference type="GO" id="GO:0003924">
    <property type="term" value="F:GTPase activity"/>
    <property type="evidence" value="ECO:0007669"/>
    <property type="project" value="InterPro"/>
</dbReference>
<keyword evidence="6" id="KW-1185">Reference proteome</keyword>
<proteinExistence type="inferred from homology"/>
<evidence type="ECO:0000259" key="4">
    <source>
        <dbReference type="PROSITE" id="PS51722"/>
    </source>
</evidence>
<dbReference type="GO" id="GO:0003746">
    <property type="term" value="F:translation elongation factor activity"/>
    <property type="evidence" value="ECO:0007669"/>
    <property type="project" value="TreeGrafter"/>
</dbReference>
<evidence type="ECO:0000256" key="3">
    <source>
        <dbReference type="ARBA" id="ARBA00023134"/>
    </source>
</evidence>
<dbReference type="PROSITE" id="PS51722">
    <property type="entry name" value="G_TR_2"/>
    <property type="match status" value="1"/>
</dbReference>
<dbReference type="Proteomes" id="UP000039865">
    <property type="component" value="Unassembled WGS sequence"/>
</dbReference>
<dbReference type="PANTHER" id="PTHR43721">
    <property type="entry name" value="ELONGATION FACTOR TU-RELATED"/>
    <property type="match status" value="1"/>
</dbReference>
<dbReference type="EMBL" id="CCKQ01019111">
    <property type="protein sequence ID" value="CDW91120.1"/>
    <property type="molecule type" value="Genomic_DNA"/>
</dbReference>
<dbReference type="InterPro" id="IPR009000">
    <property type="entry name" value="Transl_B-barrel_sf"/>
</dbReference>
<dbReference type="InterPro" id="IPR050055">
    <property type="entry name" value="EF-Tu_GTPase"/>
</dbReference>
<reference evidence="5 6" key="1">
    <citation type="submission" date="2014-06" db="EMBL/GenBank/DDBJ databases">
        <authorList>
            <person name="Swart Estienne"/>
        </authorList>
    </citation>
    <scope>NUCLEOTIDE SEQUENCE [LARGE SCALE GENOMIC DNA]</scope>
    <source>
        <strain evidence="5 6">130c</strain>
    </source>
</reference>
<evidence type="ECO:0000256" key="2">
    <source>
        <dbReference type="ARBA" id="ARBA00022741"/>
    </source>
</evidence>
<dbReference type="GO" id="GO:0005525">
    <property type="term" value="F:GTP binding"/>
    <property type="evidence" value="ECO:0007669"/>
    <property type="project" value="UniProtKB-KW"/>
</dbReference>
<evidence type="ECO:0000256" key="1">
    <source>
        <dbReference type="ARBA" id="ARBA00007249"/>
    </source>
</evidence>
<dbReference type="OrthoDB" id="1727108at2759"/>
<dbReference type="Pfam" id="PF00009">
    <property type="entry name" value="GTP_EFTU"/>
    <property type="match status" value="1"/>
</dbReference>
<dbReference type="InterPro" id="IPR027417">
    <property type="entry name" value="P-loop_NTPase"/>
</dbReference>
<dbReference type="InParanoid" id="A0A078B9C3"/>
<name>A0A078B9C3_STYLE</name>
<dbReference type="CDD" id="cd03708">
    <property type="entry name" value="GTPBP_III"/>
    <property type="match status" value="1"/>
</dbReference>
<dbReference type="InterPro" id="IPR009001">
    <property type="entry name" value="Transl_elong_EF1A/Init_IF2_C"/>
</dbReference>
<dbReference type="SUPFAM" id="SSF50465">
    <property type="entry name" value="EF-Tu/eEF-1alpha/eIF2-gamma C-terminal domain"/>
    <property type="match status" value="1"/>
</dbReference>
<sequence length="537" mass="59286">MINTNTISLENNQKFMNSNPEEEKYSMKDHQNSEIQISNTRGGFSDVTDVNPNEPGINTDYKNLDKENKHRETLKIAVVGNVDSGKSTLTAVLSCPAGTTDDGRGSLREKVFNFGHEKENGRTSSIAHEILGFDEQGQQVIPLKKDILTTKKKTIWPEIVEGSSKVIQLIDLCGHEKYLRTTMFGLSGLYPQYSMLVVGANMGVSRMTKEHIGITMALKIPMFVVVTKLDLAPETVYLDTVNTLSKILKGSACNLKPILVKDSDDLDKIAEFMPNKTICPLFPISNVTGQGVTNLKYFLSKLPYFDTSSAQIDKELSDSQIDEIIESELVIDSEYNVKGVGLVVGGTITKGGIVINQILYLGPDKIGQFKAVVVKGIHENRVEVNNALKGQTVCINIKSLNKKEQNLKVTSFKKGMLLVGVTQKCLQNTLKKGGPSASLEALCVREFEAEVVILHHSTTIQQNYQAVLHCGGIRQSAKVLNIAAAKQDSELLRTGDKGLIRFRFMYYPELLKPGSTIMFREGRTKGLGFVTKVFSNK</sequence>
<protein>
    <submittedName>
        <fullName evidence="5">Gtp-binding protein 1-like</fullName>
    </submittedName>
</protein>
<dbReference type="Gene3D" id="2.40.30.10">
    <property type="entry name" value="Translation factors"/>
    <property type="match status" value="2"/>
</dbReference>
<keyword evidence="3" id="KW-0342">GTP-binding</keyword>
<organism evidence="5 6">
    <name type="scientific">Stylonychia lemnae</name>
    <name type="common">Ciliate</name>
    <dbReference type="NCBI Taxonomy" id="5949"/>
    <lineage>
        <taxon>Eukaryota</taxon>
        <taxon>Sar</taxon>
        <taxon>Alveolata</taxon>
        <taxon>Ciliophora</taxon>
        <taxon>Intramacronucleata</taxon>
        <taxon>Spirotrichea</taxon>
        <taxon>Stichotrichia</taxon>
        <taxon>Sporadotrichida</taxon>
        <taxon>Oxytrichidae</taxon>
        <taxon>Stylonychinae</taxon>
        <taxon>Stylonychia</taxon>
    </lineage>
</organism>
<dbReference type="AlphaFoldDB" id="A0A078B9C3"/>
<keyword evidence="2" id="KW-0547">Nucleotide-binding</keyword>
<dbReference type="PANTHER" id="PTHR43721:SF9">
    <property type="entry name" value="GTP-BINDING PROTEIN 1"/>
    <property type="match status" value="1"/>
</dbReference>
<comment type="similarity">
    <text evidence="1">Belongs to the TRAFAC class translation factor GTPase superfamily. Classic translation factor GTPase family. EF-Tu/EF-1A subfamily.</text>
</comment>
<dbReference type="Gene3D" id="3.40.50.300">
    <property type="entry name" value="P-loop containing nucleotide triphosphate hydrolases"/>
    <property type="match status" value="1"/>
</dbReference>
<evidence type="ECO:0000313" key="5">
    <source>
        <dbReference type="EMBL" id="CDW91120.1"/>
    </source>
</evidence>
<dbReference type="SUPFAM" id="SSF52540">
    <property type="entry name" value="P-loop containing nucleoside triphosphate hydrolases"/>
    <property type="match status" value="1"/>
</dbReference>
<accession>A0A078B9C3</accession>
<feature type="domain" description="Tr-type G" evidence="4">
    <location>
        <begin position="71"/>
        <end position="309"/>
    </location>
</feature>